<keyword evidence="8" id="KW-1185">Reference proteome</keyword>
<protein>
    <recommendedName>
        <fullName evidence="1">DNA-directed RNA polymerase</fullName>
        <ecNumber evidence="1">2.7.7.6</ecNumber>
    </recommendedName>
</protein>
<evidence type="ECO:0000256" key="3">
    <source>
        <dbReference type="ARBA" id="ARBA00022679"/>
    </source>
</evidence>
<feature type="transmembrane region" description="Helical" evidence="6">
    <location>
        <begin position="45"/>
        <end position="70"/>
    </location>
</feature>
<dbReference type="EMBL" id="OZ019895">
    <property type="protein sequence ID" value="CAK9220850.1"/>
    <property type="molecule type" value="Genomic_DNA"/>
</dbReference>
<keyword evidence="4" id="KW-0548">Nucleotidyltransferase</keyword>
<evidence type="ECO:0000313" key="8">
    <source>
        <dbReference type="Proteomes" id="UP001497512"/>
    </source>
</evidence>
<evidence type="ECO:0000256" key="5">
    <source>
        <dbReference type="ARBA" id="ARBA00023163"/>
    </source>
</evidence>
<evidence type="ECO:0000313" key="7">
    <source>
        <dbReference type="EMBL" id="CAK9220850.1"/>
    </source>
</evidence>
<accession>A0ABP0UKT9</accession>
<reference evidence="7" key="1">
    <citation type="submission" date="2024-02" db="EMBL/GenBank/DDBJ databases">
        <authorList>
            <consortium name="ELIXIR-Norway"/>
            <consortium name="Elixir Norway"/>
        </authorList>
    </citation>
    <scope>NUCLEOTIDE SEQUENCE</scope>
</reference>
<keyword evidence="5" id="KW-0804">Transcription</keyword>
<keyword evidence="2" id="KW-0240">DNA-directed RNA polymerase</keyword>
<keyword evidence="6" id="KW-0472">Membrane</keyword>
<dbReference type="Proteomes" id="UP001497512">
    <property type="component" value="Chromosome 3"/>
</dbReference>
<evidence type="ECO:0000256" key="2">
    <source>
        <dbReference type="ARBA" id="ARBA00022478"/>
    </source>
</evidence>
<dbReference type="EC" id="2.7.7.6" evidence="1"/>
<dbReference type="InterPro" id="IPR044893">
    <property type="entry name" value="RNA_pol_Rpb1_clamp_domain"/>
</dbReference>
<sequence>MEEDPKVGHQPLRELAGLQFGRLSNEDTVSCNLQQRLLFFWFSKLVCFLFFSVCFFLSFVDVFVGVIKLFENNQNTIGPKTPWDSRFGVYFLTGDGSRRSSCGAFTKTGQLGHIVLPMPVYHPFHVAFTQQILCKIYMICYKLTLKKKVHSYSFQLLFTT</sequence>
<name>A0ABP0UKT9_9BRYO</name>
<organism evidence="7 8">
    <name type="scientific">Sphagnum troendelagicum</name>
    <dbReference type="NCBI Taxonomy" id="128251"/>
    <lineage>
        <taxon>Eukaryota</taxon>
        <taxon>Viridiplantae</taxon>
        <taxon>Streptophyta</taxon>
        <taxon>Embryophyta</taxon>
        <taxon>Bryophyta</taxon>
        <taxon>Sphagnophytina</taxon>
        <taxon>Sphagnopsida</taxon>
        <taxon>Sphagnales</taxon>
        <taxon>Sphagnaceae</taxon>
        <taxon>Sphagnum</taxon>
    </lineage>
</organism>
<evidence type="ECO:0000256" key="1">
    <source>
        <dbReference type="ARBA" id="ARBA00012418"/>
    </source>
</evidence>
<gene>
    <name evidence="7" type="ORF">CSSPTR1EN2_LOCUS15662</name>
</gene>
<evidence type="ECO:0000256" key="4">
    <source>
        <dbReference type="ARBA" id="ARBA00022695"/>
    </source>
</evidence>
<evidence type="ECO:0000256" key="6">
    <source>
        <dbReference type="SAM" id="Phobius"/>
    </source>
</evidence>
<keyword evidence="6" id="KW-0812">Transmembrane</keyword>
<dbReference type="SUPFAM" id="SSF64484">
    <property type="entry name" value="beta and beta-prime subunits of DNA dependent RNA-polymerase"/>
    <property type="match status" value="1"/>
</dbReference>
<keyword evidence="3" id="KW-0808">Transferase</keyword>
<proteinExistence type="predicted"/>
<dbReference type="Gene3D" id="4.10.860.120">
    <property type="entry name" value="RNA polymerase II, clamp domain"/>
    <property type="match status" value="1"/>
</dbReference>
<keyword evidence="6" id="KW-1133">Transmembrane helix</keyword>